<keyword evidence="3" id="KW-0479">Metal-binding</keyword>
<dbReference type="Gene3D" id="1.10.1280.10">
    <property type="entry name" value="Di-copper center containing domain from catechol oxidase"/>
    <property type="match status" value="1"/>
</dbReference>
<reference evidence="8" key="1">
    <citation type="journal article" date="2014" name="Int. J. Syst. Evol. Microbiol.">
        <title>Complete genome sequence of Corynebacterium casei LMG S-19264T (=DSM 44701T), isolated from a smear-ripened cheese.</title>
        <authorList>
            <consortium name="US DOE Joint Genome Institute (JGI-PGF)"/>
            <person name="Walter F."/>
            <person name="Albersmeier A."/>
            <person name="Kalinowski J."/>
            <person name="Ruckert C."/>
        </authorList>
    </citation>
    <scope>NUCLEOTIDE SEQUENCE</scope>
    <source>
        <strain evidence="8">KCTC 23077</strain>
    </source>
</reference>
<evidence type="ECO:0000256" key="4">
    <source>
        <dbReference type="ARBA" id="ARBA00023002"/>
    </source>
</evidence>
<dbReference type="Pfam" id="PF12142">
    <property type="entry name" value="PPO1_DWL"/>
    <property type="match status" value="1"/>
</dbReference>
<evidence type="ECO:0000313" key="8">
    <source>
        <dbReference type="EMBL" id="GHA72498.1"/>
    </source>
</evidence>
<dbReference type="SUPFAM" id="SSF48056">
    <property type="entry name" value="Di-copper centre-containing domain"/>
    <property type="match status" value="1"/>
</dbReference>
<dbReference type="PROSITE" id="PS00498">
    <property type="entry name" value="TYROSINASE_2"/>
    <property type="match status" value="1"/>
</dbReference>
<proteinExistence type="inferred from homology"/>
<reference evidence="8" key="2">
    <citation type="submission" date="2020-09" db="EMBL/GenBank/DDBJ databases">
        <authorList>
            <person name="Sun Q."/>
            <person name="Kim S."/>
        </authorList>
    </citation>
    <scope>NUCLEOTIDE SEQUENCE</scope>
    <source>
        <strain evidence="8">KCTC 23077</strain>
    </source>
</reference>
<dbReference type="PANTHER" id="PTHR11474">
    <property type="entry name" value="TYROSINASE FAMILY MEMBER"/>
    <property type="match status" value="1"/>
</dbReference>
<sequence>MPIGLWAARVTHAQPVATYVRPDIASTRGREMVRILADAVRRMRSRSDRDARSWRWQWYTHFVSGSTTKASELSRIFGTAWSAQRAFANEVWNTCQSHAGQNPNHFLPWHRIYVHHFEHIVREVSGRPDFALPYWNYTSLDPAKRGVVPREFRLPNDSLLSSLHRADRTGLANAGLPIHRDQPGDPMDVRTAMSRQSYVTVGSVNGFCREVDAGIHGRIHVLVGTRMNMGQISYAAQDPLFWVHHANIDRLWASWNENGRINPTSGSWRDRRFVFADRLGMRVTARLRDVFDARALGYAYDRYVGVDGRERAASTSLAAETGSTLSNLAARGDATSRVPEHVASARPLELAGGGTRAGLRMKEGYPLTGLDPGGQRASHLVVKNLHARALSGRTGRSNSSSSPVAGPPVTRGL</sequence>
<feature type="domain" description="Tyrosinase copper-binding" evidence="7">
    <location>
        <begin position="238"/>
        <end position="249"/>
    </location>
</feature>
<feature type="compositionally biased region" description="Low complexity" evidence="6">
    <location>
        <begin position="391"/>
        <end position="402"/>
    </location>
</feature>
<organism evidence="8 9">
    <name type="scientific">Cognatilysobacter bugurensis</name>
    <dbReference type="NCBI Taxonomy" id="543356"/>
    <lineage>
        <taxon>Bacteria</taxon>
        <taxon>Pseudomonadati</taxon>
        <taxon>Pseudomonadota</taxon>
        <taxon>Gammaproteobacteria</taxon>
        <taxon>Lysobacterales</taxon>
        <taxon>Lysobacteraceae</taxon>
        <taxon>Cognatilysobacter</taxon>
    </lineage>
</organism>
<feature type="region of interest" description="Disordered" evidence="6">
    <location>
        <begin position="390"/>
        <end position="413"/>
    </location>
</feature>
<evidence type="ECO:0000256" key="2">
    <source>
        <dbReference type="ARBA" id="ARBA00009928"/>
    </source>
</evidence>
<evidence type="ECO:0000256" key="3">
    <source>
        <dbReference type="ARBA" id="ARBA00022723"/>
    </source>
</evidence>
<protein>
    <recommendedName>
        <fullName evidence="7">Tyrosinase copper-binding domain-containing protein</fullName>
    </recommendedName>
</protein>
<name>A0A918SV45_9GAMM</name>
<evidence type="ECO:0000313" key="9">
    <source>
        <dbReference type="Proteomes" id="UP000646426"/>
    </source>
</evidence>
<comment type="caution">
    <text evidence="8">The sequence shown here is derived from an EMBL/GenBank/DDBJ whole genome shotgun (WGS) entry which is preliminary data.</text>
</comment>
<accession>A0A918SV45</accession>
<dbReference type="InterPro" id="IPR008922">
    <property type="entry name" value="Di-copper_centre_dom_sf"/>
</dbReference>
<dbReference type="AlphaFoldDB" id="A0A918SV45"/>
<keyword evidence="4" id="KW-0560">Oxidoreductase</keyword>
<dbReference type="InterPro" id="IPR002227">
    <property type="entry name" value="Tyrosinase_Cu-bd"/>
</dbReference>
<evidence type="ECO:0000259" key="7">
    <source>
        <dbReference type="PROSITE" id="PS00498"/>
    </source>
</evidence>
<dbReference type="PRINTS" id="PR00092">
    <property type="entry name" value="TYROSINASE"/>
</dbReference>
<dbReference type="GO" id="GO:0046872">
    <property type="term" value="F:metal ion binding"/>
    <property type="evidence" value="ECO:0007669"/>
    <property type="project" value="UniProtKB-KW"/>
</dbReference>
<evidence type="ECO:0000256" key="6">
    <source>
        <dbReference type="SAM" id="MobiDB-lite"/>
    </source>
</evidence>
<dbReference type="InterPro" id="IPR050316">
    <property type="entry name" value="Tyrosinase/Hemocyanin"/>
</dbReference>
<evidence type="ECO:0000256" key="1">
    <source>
        <dbReference type="ARBA" id="ARBA00001973"/>
    </source>
</evidence>
<dbReference type="InterPro" id="IPR022739">
    <property type="entry name" value="Polyphenol_oxidase_cen"/>
</dbReference>
<dbReference type="PANTHER" id="PTHR11474:SF76">
    <property type="entry name" value="SHKT DOMAIN-CONTAINING PROTEIN"/>
    <property type="match status" value="1"/>
</dbReference>
<dbReference type="GO" id="GO:0004097">
    <property type="term" value="F:catechol oxidase activity"/>
    <property type="evidence" value="ECO:0007669"/>
    <property type="project" value="InterPro"/>
</dbReference>
<comment type="similarity">
    <text evidence="2">Belongs to the tyrosinase family.</text>
</comment>
<dbReference type="RefSeq" id="WP_229792286.1">
    <property type="nucleotide sequence ID" value="NZ_BMYD01000001.1"/>
</dbReference>
<dbReference type="EMBL" id="BMYD01000001">
    <property type="protein sequence ID" value="GHA72498.1"/>
    <property type="molecule type" value="Genomic_DNA"/>
</dbReference>
<evidence type="ECO:0000256" key="5">
    <source>
        <dbReference type="ARBA" id="ARBA00023008"/>
    </source>
</evidence>
<keyword evidence="5" id="KW-0186">Copper</keyword>
<dbReference type="Pfam" id="PF00264">
    <property type="entry name" value="Tyrosinase"/>
    <property type="match status" value="2"/>
</dbReference>
<gene>
    <name evidence="8" type="ORF">GCM10007067_06250</name>
</gene>
<keyword evidence="9" id="KW-1185">Reference proteome</keyword>
<comment type="cofactor">
    <cofactor evidence="1">
        <name>Cu(2+)</name>
        <dbReference type="ChEBI" id="CHEBI:29036"/>
    </cofactor>
</comment>
<dbReference type="Proteomes" id="UP000646426">
    <property type="component" value="Unassembled WGS sequence"/>
</dbReference>